<feature type="compositionally biased region" description="Low complexity" evidence="1">
    <location>
        <begin position="116"/>
        <end position="130"/>
    </location>
</feature>
<name>A0A8H3AA31_9AGAM</name>
<dbReference type="AlphaFoldDB" id="A0A8H3AA31"/>
<proteinExistence type="predicted"/>
<organism evidence="2 3">
    <name type="scientific">Rhizoctonia solani</name>
    <dbReference type="NCBI Taxonomy" id="456999"/>
    <lineage>
        <taxon>Eukaryota</taxon>
        <taxon>Fungi</taxon>
        <taxon>Dikarya</taxon>
        <taxon>Basidiomycota</taxon>
        <taxon>Agaricomycotina</taxon>
        <taxon>Agaricomycetes</taxon>
        <taxon>Cantharellales</taxon>
        <taxon>Ceratobasidiaceae</taxon>
        <taxon>Rhizoctonia</taxon>
    </lineage>
</organism>
<comment type="caution">
    <text evidence="2">The sequence shown here is derived from an EMBL/GenBank/DDBJ whole genome shotgun (WGS) entry which is preliminary data.</text>
</comment>
<sequence length="189" mass="20898">MPEKGKLVKCSCSKCSRSGNGLGYCWVSSETARLHRAHDDRQAWIKERNRKLEAQASSSHEQPQRRPTEPNPSETHWELGDGELNPPDAQLPSPPRGNVTDSFAGTIPAPSPSTPRSPSRSPVPSLRSQSGHSDTDLPHRFFPEPPTVGDQNDLSHLNIQDITNIEQIILGKIRWRRGSINQPTASSVM</sequence>
<dbReference type="EMBL" id="CAJMWZ010000264">
    <property type="protein sequence ID" value="CAE6415385.1"/>
    <property type="molecule type" value="Genomic_DNA"/>
</dbReference>
<evidence type="ECO:0000256" key="1">
    <source>
        <dbReference type="SAM" id="MobiDB-lite"/>
    </source>
</evidence>
<evidence type="ECO:0000313" key="2">
    <source>
        <dbReference type="EMBL" id="CAE6415385.1"/>
    </source>
</evidence>
<gene>
    <name evidence="2" type="ORF">RDB_LOCUS4995</name>
</gene>
<protein>
    <submittedName>
        <fullName evidence="2">Uncharacterized protein</fullName>
    </submittedName>
</protein>
<evidence type="ECO:0000313" key="3">
    <source>
        <dbReference type="Proteomes" id="UP000663850"/>
    </source>
</evidence>
<feature type="region of interest" description="Disordered" evidence="1">
    <location>
        <begin position="45"/>
        <end position="154"/>
    </location>
</feature>
<feature type="compositionally biased region" description="Basic and acidic residues" evidence="1">
    <location>
        <begin position="133"/>
        <end position="142"/>
    </location>
</feature>
<reference evidence="2" key="1">
    <citation type="submission" date="2021-01" db="EMBL/GenBank/DDBJ databases">
        <authorList>
            <person name="Kaushik A."/>
        </authorList>
    </citation>
    <scope>NUCLEOTIDE SEQUENCE</scope>
    <source>
        <strain evidence="2">Type strain: AG8-Rh-89/</strain>
    </source>
</reference>
<accession>A0A8H3AA31</accession>
<dbReference type="Proteomes" id="UP000663850">
    <property type="component" value="Unassembled WGS sequence"/>
</dbReference>